<accession>A0A6G0XLF7</accession>
<reference evidence="3 4" key="1">
    <citation type="submission" date="2019-07" db="EMBL/GenBank/DDBJ databases">
        <title>Genomics analysis of Aphanomyces spp. identifies a new class of oomycete effector associated with host adaptation.</title>
        <authorList>
            <person name="Gaulin E."/>
        </authorList>
    </citation>
    <scope>NUCLEOTIDE SEQUENCE [LARGE SCALE GENOMIC DNA]</scope>
    <source>
        <strain evidence="3 4">ATCC 201684</strain>
    </source>
</reference>
<evidence type="ECO:0000313" key="3">
    <source>
        <dbReference type="EMBL" id="KAF0741056.1"/>
    </source>
</evidence>
<dbReference type="PANTHER" id="PTHR23509:SF10">
    <property type="entry name" value="LD21067P"/>
    <property type="match status" value="1"/>
</dbReference>
<dbReference type="SUPFAM" id="SSF53474">
    <property type="entry name" value="alpha/beta-Hydrolases"/>
    <property type="match status" value="1"/>
</dbReference>
<sequence>MVAVSDRVRLPCSAIDEVMALVEQISHSAHEVKRMSLALASKSSANPEDDVQVKRSSLDEATMALEDCSQAVHRALDMVKMLSDVAPDLLERDSSSDESIQDDNNYNGPNSLSGSTESDDGNDENDNDDNGNDENNSDLLHHCESTHQSHRPSVSERSSMDNDLPKELQLETMHHLLFVVHGIGEHEDFKQGYAGDSGDYPTLKSIFRTLQTTLFRDVPLVLDLESIEWHDALHKPTGVDSVFDMIAPHGSKLIRGFNKHAFMDLLYYSAPAFGQVIIDAVTNQLNEKYRAFRAARPDWNGKVSIFAHSLGTIIAYDILTHRRDECNHGITYRGLDFTVDNFFATGSPIPVMVLARGDVDLDNNGTFTPGIRLPQCQTYVNIVHPSDPIAYRVEPLLYPISKHAPSPSVSLVSASRCRRDKMTFPDILALYDDLIRPVASGGGAPRYDFEMRRYRQEGLLELANAPAAHATYWASEDVVLFSLLHICRPVADILRQYKAQGVSMPALSSRSIRSLTPSTHVTFATSVSVKHHVAWHHSRILLADSSHLYVVRKLKNGVACKKRWSLQLSSHSKIQLVDDLCFTIQDHVHENVKEYFPFRRMSDNAEQTKTLTVSTHERRNEWLMAIQDSIASLSTHRPKSVNEIDMHDLDMPSREWSIEYFGARKTGHAKECKARRWLVLSRHGKLDCYEADPILETLFAFTIADTTVRHTPSKNLLRVSSHTGIHLDIQAKHVDRIASALKRRGAFVVGQD</sequence>
<organism evidence="3 4">
    <name type="scientific">Aphanomyces euteiches</name>
    <dbReference type="NCBI Taxonomy" id="100861"/>
    <lineage>
        <taxon>Eukaryota</taxon>
        <taxon>Sar</taxon>
        <taxon>Stramenopiles</taxon>
        <taxon>Oomycota</taxon>
        <taxon>Saprolegniomycetes</taxon>
        <taxon>Saprolegniales</taxon>
        <taxon>Verrucalvaceae</taxon>
        <taxon>Aphanomyces</taxon>
    </lineage>
</organism>
<dbReference type="VEuPathDB" id="FungiDB:AeMF1_005650"/>
<dbReference type="GO" id="GO:0046872">
    <property type="term" value="F:metal ion binding"/>
    <property type="evidence" value="ECO:0007669"/>
    <property type="project" value="InterPro"/>
</dbReference>
<dbReference type="GO" id="GO:0004620">
    <property type="term" value="F:phospholipase activity"/>
    <property type="evidence" value="ECO:0007669"/>
    <property type="project" value="TreeGrafter"/>
</dbReference>
<dbReference type="AlphaFoldDB" id="A0A6G0XLF7"/>
<proteinExistence type="predicted"/>
<feature type="region of interest" description="Disordered" evidence="1">
    <location>
        <begin position="92"/>
        <end position="162"/>
    </location>
</feature>
<dbReference type="InterPro" id="IPR029058">
    <property type="entry name" value="AB_hydrolase_fold"/>
</dbReference>
<dbReference type="GO" id="GO:0005737">
    <property type="term" value="C:cytoplasm"/>
    <property type="evidence" value="ECO:0007669"/>
    <property type="project" value="TreeGrafter"/>
</dbReference>
<feature type="domain" description="DDHD" evidence="2">
    <location>
        <begin position="335"/>
        <end position="488"/>
    </location>
</feature>
<feature type="compositionally biased region" description="Polar residues" evidence="1">
    <location>
        <begin position="102"/>
        <end position="116"/>
    </location>
</feature>
<dbReference type="PANTHER" id="PTHR23509">
    <property type="entry name" value="PA-PL1 PHOSPHOLIPASE FAMILY"/>
    <property type="match status" value="1"/>
</dbReference>
<evidence type="ECO:0000256" key="1">
    <source>
        <dbReference type="SAM" id="MobiDB-lite"/>
    </source>
</evidence>
<evidence type="ECO:0000259" key="2">
    <source>
        <dbReference type="PROSITE" id="PS51043"/>
    </source>
</evidence>
<gene>
    <name evidence="3" type="ORF">Ae201684_003628</name>
</gene>
<keyword evidence="4" id="KW-1185">Reference proteome</keyword>
<dbReference type="InterPro" id="IPR004177">
    <property type="entry name" value="DDHD_dom"/>
</dbReference>
<comment type="caution">
    <text evidence="3">The sequence shown here is derived from an EMBL/GenBank/DDBJ whole genome shotgun (WGS) entry which is preliminary data.</text>
</comment>
<dbReference type="InterPro" id="IPR058055">
    <property type="entry name" value="PA-PLA1"/>
</dbReference>
<feature type="compositionally biased region" description="Acidic residues" evidence="1">
    <location>
        <begin position="117"/>
        <end position="136"/>
    </location>
</feature>
<name>A0A6G0XLF7_9STRA</name>
<dbReference type="SMART" id="SM01127">
    <property type="entry name" value="DDHD"/>
    <property type="match status" value="1"/>
</dbReference>
<dbReference type="EMBL" id="VJMJ01000041">
    <property type="protein sequence ID" value="KAF0741056.1"/>
    <property type="molecule type" value="Genomic_DNA"/>
</dbReference>
<dbReference type="PROSITE" id="PS51043">
    <property type="entry name" value="DDHD"/>
    <property type="match status" value="1"/>
</dbReference>
<protein>
    <recommendedName>
        <fullName evidence="2">DDHD domain-containing protein</fullName>
    </recommendedName>
</protein>
<dbReference type="Pfam" id="PF02862">
    <property type="entry name" value="DDHD"/>
    <property type="match status" value="1"/>
</dbReference>
<dbReference type="Proteomes" id="UP000481153">
    <property type="component" value="Unassembled WGS sequence"/>
</dbReference>
<evidence type="ECO:0000313" key="4">
    <source>
        <dbReference type="Proteomes" id="UP000481153"/>
    </source>
</evidence>